<dbReference type="PROSITE" id="PS50103">
    <property type="entry name" value="ZF_C3H1"/>
    <property type="match status" value="1"/>
</dbReference>
<sequence length="443" mass="48809">MRQKEASDAAEREKKAQEDASQAEQIKKLKAENAAAMAELEKLKAAKKIKELEAEQAATASELEKFKAAKKIKDLEAEKAATATELEKFKATAAARPKRQEQERDRNESARKALQETAEVRKLALQELKKLQNKGQITATDLEQLEAPSKESCLAKLKEIWNRWRQFAVTISPQDLFRDRHLLLQFEVEAMLDAYCNMSVLLCRGCTNLEPHSTGWDYNVMIQLQRRLSAFEAAEGGCPSNLISSVSSICGILQAGLQQEEQRVQAADHFSKSMGSSMTTNMTANSSIFQPQTSLGTSLGTSVGVNNGSFVPPFQTTSITSLPGNSLVPMDLQVLNEPDDMDMTDNGSSRSVFGGSNSTRQPNPFSLASQSLGSSGKLREACRSFKKGICRKGNKCKHPHKACTHWLKNRCSRGDNCTYSHDPFFLQGAPNARSEINQASLIA</sequence>
<feature type="compositionally biased region" description="Basic and acidic residues" evidence="5">
    <location>
        <begin position="1"/>
        <end position="18"/>
    </location>
</feature>
<evidence type="ECO:0000259" key="6">
    <source>
        <dbReference type="PROSITE" id="PS50103"/>
    </source>
</evidence>
<dbReference type="InterPro" id="IPR041367">
    <property type="entry name" value="Znf-CCCH_4"/>
</dbReference>
<organism evidence="7 8">
    <name type="scientific">Decorospora gaudefroyi</name>
    <dbReference type="NCBI Taxonomy" id="184978"/>
    <lineage>
        <taxon>Eukaryota</taxon>
        <taxon>Fungi</taxon>
        <taxon>Dikarya</taxon>
        <taxon>Ascomycota</taxon>
        <taxon>Pezizomycotina</taxon>
        <taxon>Dothideomycetes</taxon>
        <taxon>Pleosporomycetidae</taxon>
        <taxon>Pleosporales</taxon>
        <taxon>Pleosporineae</taxon>
        <taxon>Pleosporaceae</taxon>
        <taxon>Decorospora</taxon>
    </lineage>
</organism>
<keyword evidence="8" id="KW-1185">Reference proteome</keyword>
<evidence type="ECO:0000313" key="8">
    <source>
        <dbReference type="Proteomes" id="UP000800040"/>
    </source>
</evidence>
<feature type="domain" description="C3H1-type" evidence="6">
    <location>
        <begin position="397"/>
        <end position="424"/>
    </location>
</feature>
<gene>
    <name evidence="7" type="ORF">BDW02DRAFT_243258</name>
</gene>
<accession>A0A6A5JVH5</accession>
<feature type="region of interest" description="Disordered" evidence="5">
    <location>
        <begin position="342"/>
        <end position="361"/>
    </location>
</feature>
<dbReference type="SMART" id="SM00356">
    <property type="entry name" value="ZnF_C3H1"/>
    <property type="match status" value="2"/>
</dbReference>
<dbReference type="Proteomes" id="UP000800040">
    <property type="component" value="Unassembled WGS sequence"/>
</dbReference>
<evidence type="ECO:0000256" key="3">
    <source>
        <dbReference type="ARBA" id="ARBA00022833"/>
    </source>
</evidence>
<feature type="region of interest" description="Disordered" evidence="5">
    <location>
        <begin position="1"/>
        <end position="24"/>
    </location>
</feature>
<evidence type="ECO:0000256" key="4">
    <source>
        <dbReference type="PROSITE-ProRule" id="PRU00723"/>
    </source>
</evidence>
<feature type="zinc finger region" description="C3H1-type" evidence="4">
    <location>
        <begin position="397"/>
        <end position="424"/>
    </location>
</feature>
<dbReference type="Pfam" id="PF18044">
    <property type="entry name" value="zf-CCCH_4"/>
    <property type="match status" value="1"/>
</dbReference>
<evidence type="ECO:0000313" key="7">
    <source>
        <dbReference type="EMBL" id="KAF1828378.1"/>
    </source>
</evidence>
<dbReference type="Gene3D" id="3.30.1370.210">
    <property type="match status" value="1"/>
</dbReference>
<feature type="compositionally biased region" description="Basic and acidic residues" evidence="5">
    <location>
        <begin position="98"/>
        <end position="111"/>
    </location>
</feature>
<evidence type="ECO:0000256" key="5">
    <source>
        <dbReference type="SAM" id="MobiDB-lite"/>
    </source>
</evidence>
<feature type="compositionally biased region" description="Polar residues" evidence="5">
    <location>
        <begin position="345"/>
        <end position="361"/>
    </location>
</feature>
<evidence type="ECO:0000256" key="1">
    <source>
        <dbReference type="ARBA" id="ARBA00022723"/>
    </source>
</evidence>
<dbReference type="GO" id="GO:0008270">
    <property type="term" value="F:zinc ion binding"/>
    <property type="evidence" value="ECO:0007669"/>
    <property type="project" value="UniProtKB-KW"/>
</dbReference>
<dbReference type="AlphaFoldDB" id="A0A6A5JVH5"/>
<name>A0A6A5JVH5_9PLEO</name>
<proteinExistence type="predicted"/>
<dbReference type="InterPro" id="IPR036855">
    <property type="entry name" value="Znf_CCCH_sf"/>
</dbReference>
<dbReference type="SUPFAM" id="SSF90229">
    <property type="entry name" value="CCCH zinc finger"/>
    <property type="match status" value="1"/>
</dbReference>
<dbReference type="InterPro" id="IPR000571">
    <property type="entry name" value="Znf_CCCH"/>
</dbReference>
<protein>
    <recommendedName>
        <fullName evidence="6">C3H1-type domain-containing protein</fullName>
    </recommendedName>
</protein>
<keyword evidence="3 4" id="KW-0862">Zinc</keyword>
<keyword evidence="1 4" id="KW-0479">Metal-binding</keyword>
<reference evidence="7" key="1">
    <citation type="submission" date="2020-01" db="EMBL/GenBank/DDBJ databases">
        <authorList>
            <consortium name="DOE Joint Genome Institute"/>
            <person name="Haridas S."/>
            <person name="Albert R."/>
            <person name="Binder M."/>
            <person name="Bloem J."/>
            <person name="Labutti K."/>
            <person name="Salamov A."/>
            <person name="Andreopoulos B."/>
            <person name="Baker S.E."/>
            <person name="Barry K."/>
            <person name="Bills G."/>
            <person name="Bluhm B.H."/>
            <person name="Cannon C."/>
            <person name="Castanera R."/>
            <person name="Culley D.E."/>
            <person name="Daum C."/>
            <person name="Ezra D."/>
            <person name="Gonzalez J.B."/>
            <person name="Henrissat B."/>
            <person name="Kuo A."/>
            <person name="Liang C."/>
            <person name="Lipzen A."/>
            <person name="Lutzoni F."/>
            <person name="Magnuson J."/>
            <person name="Mondo S."/>
            <person name="Nolan M."/>
            <person name="Ohm R."/>
            <person name="Pangilinan J."/>
            <person name="Park H.-J."/>
            <person name="Ramirez L."/>
            <person name="Alfaro M."/>
            <person name="Sun H."/>
            <person name="Tritt A."/>
            <person name="Yoshinaga Y."/>
            <person name="Zwiers L.-H."/>
            <person name="Turgeon B.G."/>
            <person name="Goodwin S.B."/>
            <person name="Spatafora J.W."/>
            <person name="Crous P.W."/>
            <person name="Grigoriev I.V."/>
        </authorList>
    </citation>
    <scope>NUCLEOTIDE SEQUENCE</scope>
    <source>
        <strain evidence="7">P77</strain>
    </source>
</reference>
<feature type="region of interest" description="Disordered" evidence="5">
    <location>
        <begin position="88"/>
        <end position="111"/>
    </location>
</feature>
<keyword evidence="2 4" id="KW-0863">Zinc-finger</keyword>
<evidence type="ECO:0000256" key="2">
    <source>
        <dbReference type="ARBA" id="ARBA00022771"/>
    </source>
</evidence>
<dbReference type="OrthoDB" id="6285980at2759"/>
<dbReference type="EMBL" id="ML975560">
    <property type="protein sequence ID" value="KAF1828378.1"/>
    <property type="molecule type" value="Genomic_DNA"/>
</dbReference>